<evidence type="ECO:0000313" key="3">
    <source>
        <dbReference type="Proteomes" id="UP000501830"/>
    </source>
</evidence>
<sequence>MKELMPGVWQFTHDKPLTEVEWQARRKHMREELKEKKAEAVSDDSSARYSD</sequence>
<dbReference type="GeneID" id="94551646"/>
<feature type="region of interest" description="Disordered" evidence="1">
    <location>
        <begin position="31"/>
        <end position="51"/>
    </location>
</feature>
<feature type="compositionally biased region" description="Basic and acidic residues" evidence="1">
    <location>
        <begin position="31"/>
        <end position="40"/>
    </location>
</feature>
<dbReference type="EMBL" id="CP049889">
    <property type="protein sequence ID" value="QIK50591.1"/>
    <property type="molecule type" value="Genomic_DNA"/>
</dbReference>
<protein>
    <submittedName>
        <fullName evidence="2">Uncharacterized protein</fullName>
    </submittedName>
</protein>
<name>A0A6G7WEA8_9LACT</name>
<gene>
    <name evidence="2" type="ORF">G7058_00055</name>
</gene>
<reference evidence="2 3" key="1">
    <citation type="journal article" date="2017" name="Int. J. Syst. Evol. Microbiol.">
        <title>Jeotgalibaca porci sp. nov. and Jeotgalibaca arthritidis sp. nov., isolated from pigs, and emended description of the genus Jeotgalibaca.</title>
        <authorList>
            <person name="Zamora L."/>
            <person name="Perez-Sancho M."/>
            <person name="Dominguez L."/>
            <person name="Fernandez-Garayzabal J.F."/>
            <person name="Vela A.I."/>
        </authorList>
    </citation>
    <scope>NUCLEOTIDE SEQUENCE [LARGE SCALE GENOMIC DNA]</scope>
    <source>
        <strain evidence="2 3">CCUG 69148</strain>
    </source>
</reference>
<proteinExistence type="predicted"/>
<dbReference type="KEGG" id="jpo:G7058_00055"/>
<dbReference type="RefSeq" id="WP_166061634.1">
    <property type="nucleotide sequence ID" value="NZ_CP049889.1"/>
</dbReference>
<evidence type="ECO:0000313" key="2">
    <source>
        <dbReference type="EMBL" id="QIK50591.1"/>
    </source>
</evidence>
<accession>A0A6G7WEA8</accession>
<organism evidence="2 3">
    <name type="scientific">Jeotgalibaca porci</name>
    <dbReference type="NCBI Taxonomy" id="1868793"/>
    <lineage>
        <taxon>Bacteria</taxon>
        <taxon>Bacillati</taxon>
        <taxon>Bacillota</taxon>
        <taxon>Bacilli</taxon>
        <taxon>Lactobacillales</taxon>
        <taxon>Carnobacteriaceae</taxon>
        <taxon>Jeotgalibaca</taxon>
    </lineage>
</organism>
<evidence type="ECO:0000256" key="1">
    <source>
        <dbReference type="SAM" id="MobiDB-lite"/>
    </source>
</evidence>
<dbReference type="AlphaFoldDB" id="A0A6G7WEA8"/>
<dbReference type="Proteomes" id="UP000501830">
    <property type="component" value="Chromosome"/>
</dbReference>
<keyword evidence="3" id="KW-1185">Reference proteome</keyword>